<dbReference type="Proteomes" id="UP000010367">
    <property type="component" value="Chromosome"/>
</dbReference>
<dbReference type="InterPro" id="IPR015943">
    <property type="entry name" value="WD40/YVTN_repeat-like_dom_sf"/>
</dbReference>
<dbReference type="InterPro" id="IPR020472">
    <property type="entry name" value="WD40_PAC1"/>
</dbReference>
<feature type="compositionally biased region" description="Polar residues" evidence="4">
    <location>
        <begin position="334"/>
        <end position="346"/>
    </location>
</feature>
<dbReference type="GO" id="GO:0004672">
    <property type="term" value="F:protein kinase activity"/>
    <property type="evidence" value="ECO:0007669"/>
    <property type="project" value="InterPro"/>
</dbReference>
<feature type="domain" description="Protein kinase" evidence="5">
    <location>
        <begin position="42"/>
        <end position="309"/>
    </location>
</feature>
<dbReference type="CDD" id="cd00200">
    <property type="entry name" value="WD40"/>
    <property type="match status" value="1"/>
</dbReference>
<dbReference type="HOGENOM" id="CLU_000288_135_4_3"/>
<proteinExistence type="predicted"/>
<sequence>MTHCLNPDCPKPQNPDGNLFCQSCGAKLRLESSENSPFQGCYRALKEIGVGGFTKTYLAVDESQPRKPPCIIKQFRPSPTASRPAAELFREEVARLKAIGTHPQIPNLLAWFEQGDRQYLVQEYIPGTNLATELAEQGTFTESQIRELLESVLPILHFIHHHRLIHRDIKPENIIRRPNPTQGTLTVKRQSTRLVLVDFGGSKYAPGATLYQPGTTIGSAEYTAPEQLRGQARFVSDLYSLGVTCIHLLTNMSPFDLWDSLEGRWIWRDYLLHPVSDELATILDKMLIESLSKRYASAAVALKALNPKIQLQTPVNSAIYKGKVVMVSQSFPPIQKSSTTEPQLETKSLSPKPPPPSRLNSPPAPVGWNCVHTIAETAGKTPIHIHTVAFSAQSRTIASGNDKGIVTLWDLETGELVQKIPASDQGVLAIAIASDGQILASGSMDGTVKLWSLWQLSPKDLRDGVPPIPTQTLTGHTSLVSSVAICPDKQRVATASRDRTVKIWSLATGQLQFNLTGHRDRVTCIAYNPKWATSDPGRSHILASGSADGSIHLWQADTGELLQDFPAHSGAIHALAIGPDGKTLISCSWDRTLKIWTLPTATGNYPELRETLCPHVLPGSAVAISPNGKTFATASPDTTIKLWKLDAIEPVTTLSGHSMTVSSLAYSPDSSTLASGSHDGTIKLWRNSSG</sequence>
<dbReference type="Pfam" id="PF00400">
    <property type="entry name" value="WD40"/>
    <property type="match status" value="2"/>
</dbReference>
<dbReference type="STRING" id="56110.Oscil6304_2564"/>
<dbReference type="KEGG" id="oac:Oscil6304_2564"/>
<dbReference type="Pfam" id="PF00069">
    <property type="entry name" value="Pkinase"/>
    <property type="match status" value="1"/>
</dbReference>
<evidence type="ECO:0000313" key="6">
    <source>
        <dbReference type="EMBL" id="AFY82181.1"/>
    </source>
</evidence>
<dbReference type="PANTHER" id="PTHR19848:SF8">
    <property type="entry name" value="F-BOX AND WD REPEAT DOMAIN CONTAINING 7"/>
    <property type="match status" value="1"/>
</dbReference>
<dbReference type="eggNOG" id="COG2319">
    <property type="taxonomic scope" value="Bacteria"/>
</dbReference>
<evidence type="ECO:0000256" key="3">
    <source>
        <dbReference type="PROSITE-ProRule" id="PRU00221"/>
    </source>
</evidence>
<dbReference type="PROSITE" id="PS50011">
    <property type="entry name" value="PROTEIN_KINASE_DOM"/>
    <property type="match status" value="1"/>
</dbReference>
<organism evidence="6 7">
    <name type="scientific">Oscillatoria acuminata PCC 6304</name>
    <dbReference type="NCBI Taxonomy" id="56110"/>
    <lineage>
        <taxon>Bacteria</taxon>
        <taxon>Bacillati</taxon>
        <taxon>Cyanobacteriota</taxon>
        <taxon>Cyanophyceae</taxon>
        <taxon>Oscillatoriophycideae</taxon>
        <taxon>Oscillatoriales</taxon>
        <taxon>Oscillatoriaceae</taxon>
        <taxon>Oscillatoria</taxon>
    </lineage>
</organism>
<dbReference type="Gene3D" id="1.10.510.10">
    <property type="entry name" value="Transferase(Phosphotransferase) domain 1"/>
    <property type="match status" value="1"/>
</dbReference>
<feature type="repeat" description="WD" evidence="3">
    <location>
        <begin position="385"/>
        <end position="419"/>
    </location>
</feature>
<dbReference type="PANTHER" id="PTHR19848">
    <property type="entry name" value="WD40 REPEAT PROTEIN"/>
    <property type="match status" value="1"/>
</dbReference>
<keyword evidence="7" id="KW-1185">Reference proteome</keyword>
<protein>
    <submittedName>
        <fullName evidence="6">WD40 repeat-containing protein</fullName>
    </submittedName>
</protein>
<feature type="repeat" description="WD" evidence="3">
    <location>
        <begin position="515"/>
        <end position="564"/>
    </location>
</feature>
<feature type="repeat" description="WD" evidence="3">
    <location>
        <begin position="565"/>
        <end position="598"/>
    </location>
</feature>
<dbReference type="AlphaFoldDB" id="K9TJ50"/>
<dbReference type="PROSITE" id="PS50082">
    <property type="entry name" value="WD_REPEATS_2"/>
    <property type="match status" value="7"/>
</dbReference>
<reference evidence="6 7" key="1">
    <citation type="submission" date="2012-06" db="EMBL/GenBank/DDBJ databases">
        <title>Finished chromosome of genome of Oscillatoria acuminata PCC 6304.</title>
        <authorList>
            <consortium name="US DOE Joint Genome Institute"/>
            <person name="Gugger M."/>
            <person name="Coursin T."/>
            <person name="Rippka R."/>
            <person name="Tandeau De Marsac N."/>
            <person name="Huntemann M."/>
            <person name="Wei C.-L."/>
            <person name="Han J."/>
            <person name="Detter J.C."/>
            <person name="Han C."/>
            <person name="Tapia R."/>
            <person name="Davenport K."/>
            <person name="Daligault H."/>
            <person name="Erkkila T."/>
            <person name="Gu W."/>
            <person name="Munk A.C.C."/>
            <person name="Teshima H."/>
            <person name="Xu Y."/>
            <person name="Chain P."/>
            <person name="Chen A."/>
            <person name="Krypides N."/>
            <person name="Mavromatis K."/>
            <person name="Markowitz V."/>
            <person name="Szeto E."/>
            <person name="Ivanova N."/>
            <person name="Mikhailova N."/>
            <person name="Ovchinnikova G."/>
            <person name="Pagani I."/>
            <person name="Pati A."/>
            <person name="Goodwin L."/>
            <person name="Peters L."/>
            <person name="Pitluck S."/>
            <person name="Woyke T."/>
            <person name="Kerfeld C."/>
        </authorList>
    </citation>
    <scope>NUCLEOTIDE SEQUENCE [LARGE SCALE GENOMIC DNA]</scope>
    <source>
        <strain evidence="6 7">PCC 6304</strain>
    </source>
</reference>
<dbReference type="Gene3D" id="2.130.10.10">
    <property type="entry name" value="YVTN repeat-like/Quinoprotein amine dehydrogenase"/>
    <property type="match status" value="3"/>
</dbReference>
<dbReference type="eggNOG" id="COG0515">
    <property type="taxonomic scope" value="Bacteria"/>
</dbReference>
<evidence type="ECO:0000313" key="7">
    <source>
        <dbReference type="Proteomes" id="UP000010367"/>
    </source>
</evidence>
<dbReference type="Pfam" id="PF25047">
    <property type="entry name" value="Beta-prop_TEP1_2nd"/>
    <property type="match status" value="1"/>
</dbReference>
<dbReference type="GO" id="GO:0005524">
    <property type="term" value="F:ATP binding"/>
    <property type="evidence" value="ECO:0007669"/>
    <property type="project" value="InterPro"/>
</dbReference>
<dbReference type="InterPro" id="IPR036322">
    <property type="entry name" value="WD40_repeat_dom_sf"/>
</dbReference>
<dbReference type="PROSITE" id="PS50294">
    <property type="entry name" value="WD_REPEATS_REGION"/>
    <property type="match status" value="6"/>
</dbReference>
<dbReference type="PATRIC" id="fig|56110.3.peg.3055"/>
<keyword evidence="1 3" id="KW-0853">WD repeat</keyword>
<dbReference type="NCBIfam" id="NF045510">
    <property type="entry name" value="4Cys_prefix_kin"/>
    <property type="match status" value="1"/>
</dbReference>
<dbReference type="OrthoDB" id="500858at2"/>
<dbReference type="InterPro" id="IPR056829">
    <property type="entry name" value="Beta-prop_TEP1_2nd"/>
</dbReference>
<dbReference type="SUPFAM" id="SSF50978">
    <property type="entry name" value="WD40 repeat-like"/>
    <property type="match status" value="1"/>
</dbReference>
<gene>
    <name evidence="6" type="ORF">Oscil6304_2564</name>
</gene>
<name>K9TJ50_9CYAN</name>
<dbReference type="RefSeq" id="WP_015148823.1">
    <property type="nucleotide sequence ID" value="NC_019693.1"/>
</dbReference>
<feature type="repeat" description="WD" evidence="3">
    <location>
        <begin position="473"/>
        <end position="514"/>
    </location>
</feature>
<dbReference type="InterPro" id="IPR001680">
    <property type="entry name" value="WD40_rpt"/>
</dbReference>
<dbReference type="SMART" id="SM00320">
    <property type="entry name" value="WD40"/>
    <property type="match status" value="7"/>
</dbReference>
<dbReference type="InterPro" id="IPR000719">
    <property type="entry name" value="Prot_kinase_dom"/>
</dbReference>
<evidence type="ECO:0000256" key="4">
    <source>
        <dbReference type="SAM" id="MobiDB-lite"/>
    </source>
</evidence>
<dbReference type="InterPro" id="IPR011009">
    <property type="entry name" value="Kinase-like_dom_sf"/>
</dbReference>
<dbReference type="CDD" id="cd14014">
    <property type="entry name" value="STKc_PknB_like"/>
    <property type="match status" value="1"/>
</dbReference>
<dbReference type="InParanoid" id="K9TJ50"/>
<feature type="compositionally biased region" description="Pro residues" evidence="4">
    <location>
        <begin position="351"/>
        <end position="364"/>
    </location>
</feature>
<feature type="repeat" description="WD" evidence="3">
    <location>
        <begin position="420"/>
        <end position="453"/>
    </location>
</feature>
<dbReference type="EMBL" id="CP003607">
    <property type="protein sequence ID" value="AFY82181.1"/>
    <property type="molecule type" value="Genomic_DNA"/>
</dbReference>
<dbReference type="SMART" id="SM00220">
    <property type="entry name" value="S_TKc"/>
    <property type="match status" value="1"/>
</dbReference>
<dbReference type="SUPFAM" id="SSF56112">
    <property type="entry name" value="Protein kinase-like (PK-like)"/>
    <property type="match status" value="1"/>
</dbReference>
<feature type="region of interest" description="Disordered" evidence="4">
    <location>
        <begin position="334"/>
        <end position="364"/>
    </location>
</feature>
<feature type="repeat" description="WD" evidence="3">
    <location>
        <begin position="612"/>
        <end position="653"/>
    </location>
</feature>
<evidence type="ECO:0000256" key="2">
    <source>
        <dbReference type="ARBA" id="ARBA00022737"/>
    </source>
</evidence>
<keyword evidence="2" id="KW-0677">Repeat</keyword>
<accession>K9TJ50</accession>
<evidence type="ECO:0000259" key="5">
    <source>
        <dbReference type="PROSITE" id="PS50011"/>
    </source>
</evidence>
<feature type="repeat" description="WD" evidence="3">
    <location>
        <begin position="654"/>
        <end position="690"/>
    </location>
</feature>
<dbReference type="PRINTS" id="PR00320">
    <property type="entry name" value="GPROTEINBRPT"/>
</dbReference>
<evidence type="ECO:0000256" key="1">
    <source>
        <dbReference type="ARBA" id="ARBA00022574"/>
    </source>
</evidence>